<dbReference type="Proteomes" id="UP001198034">
    <property type="component" value="Unassembled WGS sequence"/>
</dbReference>
<evidence type="ECO:0000313" key="9">
    <source>
        <dbReference type="Proteomes" id="UP001198034"/>
    </source>
</evidence>
<evidence type="ECO:0000256" key="4">
    <source>
        <dbReference type="ARBA" id="ARBA00022692"/>
    </source>
</evidence>
<feature type="transmembrane region" description="Helical" evidence="7">
    <location>
        <begin position="227"/>
        <end position="246"/>
    </location>
</feature>
<protein>
    <submittedName>
        <fullName evidence="8">YeiH family protein</fullName>
    </submittedName>
</protein>
<comment type="caution">
    <text evidence="8">The sequence shown here is derived from an EMBL/GenBank/DDBJ whole genome shotgun (WGS) entry which is preliminary data.</text>
</comment>
<dbReference type="RefSeq" id="WP_226764005.1">
    <property type="nucleotide sequence ID" value="NZ_JAJAWG010000004.1"/>
</dbReference>
<evidence type="ECO:0000313" key="8">
    <source>
        <dbReference type="EMBL" id="MCB5196233.1"/>
    </source>
</evidence>
<feature type="transmembrane region" description="Helical" evidence="7">
    <location>
        <begin position="156"/>
        <end position="174"/>
    </location>
</feature>
<evidence type="ECO:0000256" key="1">
    <source>
        <dbReference type="ARBA" id="ARBA00004651"/>
    </source>
</evidence>
<evidence type="ECO:0000256" key="5">
    <source>
        <dbReference type="ARBA" id="ARBA00022989"/>
    </source>
</evidence>
<organism evidence="8 9">
    <name type="scientific">Deefgea salmonis</name>
    <dbReference type="NCBI Taxonomy" id="2875502"/>
    <lineage>
        <taxon>Bacteria</taxon>
        <taxon>Pseudomonadati</taxon>
        <taxon>Pseudomonadota</taxon>
        <taxon>Betaproteobacteria</taxon>
        <taxon>Neisseriales</taxon>
        <taxon>Chitinibacteraceae</taxon>
        <taxon>Deefgea</taxon>
    </lineage>
</organism>
<name>A0ABS8BKI3_9NEIS</name>
<evidence type="ECO:0000256" key="2">
    <source>
        <dbReference type="ARBA" id="ARBA00007977"/>
    </source>
</evidence>
<dbReference type="PANTHER" id="PTHR30106:SF2">
    <property type="entry name" value="UPF0324 INNER MEMBRANE PROTEIN YEIH"/>
    <property type="match status" value="1"/>
</dbReference>
<dbReference type="NCBIfam" id="TIGR00698">
    <property type="entry name" value="YeiH family putative sulfate export transporter"/>
    <property type="match status" value="1"/>
</dbReference>
<keyword evidence="5 7" id="KW-1133">Transmembrane helix</keyword>
<keyword evidence="9" id="KW-1185">Reference proteome</keyword>
<dbReference type="InterPro" id="IPR018383">
    <property type="entry name" value="UPF0324_pro"/>
</dbReference>
<evidence type="ECO:0000256" key="3">
    <source>
        <dbReference type="ARBA" id="ARBA00022475"/>
    </source>
</evidence>
<keyword evidence="4 7" id="KW-0812">Transmembrane</keyword>
<feature type="transmembrane region" description="Helical" evidence="7">
    <location>
        <begin position="37"/>
        <end position="55"/>
    </location>
</feature>
<reference evidence="8 9" key="1">
    <citation type="submission" date="2021-10" db="EMBL/GenBank/DDBJ databases">
        <authorList>
            <person name="Chen M."/>
        </authorList>
    </citation>
    <scope>NUCLEOTIDE SEQUENCE [LARGE SCALE GENOMIC DNA]</scope>
    <source>
        <strain evidence="8 9">H3-26</strain>
    </source>
</reference>
<evidence type="ECO:0000256" key="7">
    <source>
        <dbReference type="SAM" id="Phobius"/>
    </source>
</evidence>
<feature type="transmembrane region" description="Helical" evidence="7">
    <location>
        <begin position="286"/>
        <end position="308"/>
    </location>
</feature>
<dbReference type="EMBL" id="JAJAWG010000004">
    <property type="protein sequence ID" value="MCB5196233.1"/>
    <property type="molecule type" value="Genomic_DNA"/>
</dbReference>
<comment type="similarity">
    <text evidence="2">Belongs to the UPF0324 family.</text>
</comment>
<sequence length="345" mass="36999">MSHIDKKNLILGLALTGSIAIASIALGETHLMQQWGFSALLLAIVIGIVLGNSIFPRFASHCGDGVQFAKSDLLRWGIILYGFRITFQQIADVGVMGILVDALVLTTTFMLAYIVGTRWLQLDQHTSILIGAGSAICGAAAVLATEPILKAQSSKVAVAVSTVVIFGTITIFLYPSLFYLNQKIGPILSANDFGVFTGATIHEVAQVVAASKEMGDDIAATAMISKMIRVMMLAPFLVILSMWLAKSHDTHHAQRGKITIPWFALIFILVAGFNSLHLLSNSIIEILLTLDTILLAMAMAALGLHTHVSAIRQAGLKPMLLAGLLFLYLLFGGAFITMLARIILS</sequence>
<keyword evidence="6 7" id="KW-0472">Membrane</keyword>
<dbReference type="PANTHER" id="PTHR30106">
    <property type="entry name" value="INNER MEMBRANE PROTEIN YEIH-RELATED"/>
    <property type="match status" value="1"/>
</dbReference>
<feature type="transmembrane region" description="Helical" evidence="7">
    <location>
        <begin position="320"/>
        <end position="344"/>
    </location>
</feature>
<proteinExistence type="inferred from homology"/>
<keyword evidence="3" id="KW-1003">Cell membrane</keyword>
<feature type="transmembrane region" description="Helical" evidence="7">
    <location>
        <begin position="93"/>
        <end position="115"/>
    </location>
</feature>
<feature type="transmembrane region" description="Helical" evidence="7">
    <location>
        <begin position="127"/>
        <end position="144"/>
    </location>
</feature>
<comment type="subcellular location">
    <subcellularLocation>
        <location evidence="1">Cell membrane</location>
        <topology evidence="1">Multi-pass membrane protein</topology>
    </subcellularLocation>
</comment>
<evidence type="ECO:0000256" key="6">
    <source>
        <dbReference type="ARBA" id="ARBA00023136"/>
    </source>
</evidence>
<accession>A0ABS8BKI3</accession>
<dbReference type="InterPro" id="IPR004630">
    <property type="entry name" value="UPF0324_YeiH-like"/>
</dbReference>
<dbReference type="Pfam" id="PF03601">
    <property type="entry name" value="Cons_hypoth698"/>
    <property type="match status" value="1"/>
</dbReference>
<gene>
    <name evidence="8" type="ORF">LG219_08075</name>
</gene>
<feature type="transmembrane region" description="Helical" evidence="7">
    <location>
        <begin position="258"/>
        <end position="280"/>
    </location>
</feature>